<evidence type="ECO:0000256" key="1">
    <source>
        <dbReference type="ARBA" id="ARBA00004651"/>
    </source>
</evidence>
<dbReference type="PROSITE" id="PS50929">
    <property type="entry name" value="ABC_TM1F"/>
    <property type="match status" value="2"/>
</dbReference>
<dbReference type="PROSITE" id="PS50893">
    <property type="entry name" value="ABC_TRANSPORTER_2"/>
    <property type="match status" value="2"/>
</dbReference>
<feature type="transmembrane region" description="Helical" evidence="12">
    <location>
        <begin position="275"/>
        <end position="293"/>
    </location>
</feature>
<feature type="transmembrane region" description="Helical" evidence="12">
    <location>
        <begin position="131"/>
        <end position="155"/>
    </location>
</feature>
<evidence type="ECO:0000256" key="9">
    <source>
        <dbReference type="ARBA" id="ARBA00023136"/>
    </source>
</evidence>
<dbReference type="FunFam" id="3.40.50.300:FF:000066">
    <property type="entry name" value="ABC transporter B family member 1"/>
    <property type="match status" value="1"/>
</dbReference>
<feature type="transmembrane region" description="Helical" evidence="12">
    <location>
        <begin position="413"/>
        <end position="433"/>
    </location>
</feature>
<dbReference type="GO" id="GO:0090374">
    <property type="term" value="P:oligopeptide export from mitochondrion"/>
    <property type="evidence" value="ECO:0007669"/>
    <property type="project" value="TreeGrafter"/>
</dbReference>
<dbReference type="FunFam" id="3.40.50.300:FF:000913">
    <property type="entry name" value="ABC multidrug transporter SitT"/>
    <property type="match status" value="1"/>
</dbReference>
<dbReference type="GeneID" id="87805550"/>
<feature type="domain" description="ABC transmembrane type-1" evidence="14">
    <location>
        <begin position="818"/>
        <end position="1105"/>
    </location>
</feature>
<evidence type="ECO:0000256" key="5">
    <source>
        <dbReference type="ARBA" id="ARBA00022737"/>
    </source>
</evidence>
<evidence type="ECO:0000256" key="4">
    <source>
        <dbReference type="ARBA" id="ARBA00022692"/>
    </source>
</evidence>
<gene>
    <name evidence="15" type="primary">mdr_0</name>
    <name evidence="15" type="ORF">LOC62_02G002302</name>
</gene>
<dbReference type="PROSITE" id="PS00211">
    <property type="entry name" value="ABC_TRANSPORTER_1"/>
    <property type="match status" value="2"/>
</dbReference>
<dbReference type="EMBL" id="CP086715">
    <property type="protein sequence ID" value="WOO78763.1"/>
    <property type="molecule type" value="Genomic_DNA"/>
</dbReference>
<dbReference type="InterPro" id="IPR039421">
    <property type="entry name" value="Type_1_exporter"/>
</dbReference>
<dbReference type="PANTHER" id="PTHR43394">
    <property type="entry name" value="ATP-DEPENDENT PERMEASE MDL1, MITOCHONDRIAL"/>
    <property type="match status" value="1"/>
</dbReference>
<feature type="compositionally biased region" description="Polar residues" evidence="11">
    <location>
        <begin position="17"/>
        <end position="26"/>
    </location>
</feature>
<dbReference type="GO" id="GO:0005886">
    <property type="term" value="C:plasma membrane"/>
    <property type="evidence" value="ECO:0007669"/>
    <property type="project" value="UniProtKB-SubCell"/>
</dbReference>
<evidence type="ECO:0000259" key="13">
    <source>
        <dbReference type="PROSITE" id="PS50893"/>
    </source>
</evidence>
<feature type="domain" description="ABC transporter" evidence="13">
    <location>
        <begin position="1142"/>
        <end position="1382"/>
    </location>
</feature>
<keyword evidence="5" id="KW-0677">Repeat</keyword>
<reference evidence="15" key="1">
    <citation type="submission" date="2023-10" db="EMBL/GenBank/DDBJ databases">
        <authorList>
            <person name="Noh H."/>
        </authorList>
    </citation>
    <scope>NUCLEOTIDE SEQUENCE</scope>
    <source>
        <strain evidence="15">DUCC4014</strain>
    </source>
</reference>
<evidence type="ECO:0000256" key="6">
    <source>
        <dbReference type="ARBA" id="ARBA00022741"/>
    </source>
</evidence>
<keyword evidence="9 12" id="KW-0472">Membrane</keyword>
<feature type="transmembrane region" description="Helical" evidence="12">
    <location>
        <begin position="862"/>
        <end position="882"/>
    </location>
</feature>
<feature type="domain" description="ABC transmembrane type-1" evidence="14">
    <location>
        <begin position="135"/>
        <end position="442"/>
    </location>
</feature>
<feature type="transmembrane region" description="Helical" evidence="12">
    <location>
        <begin position="1046"/>
        <end position="1070"/>
    </location>
</feature>
<feature type="transmembrane region" description="Helical" evidence="12">
    <location>
        <begin position="299"/>
        <end position="319"/>
    </location>
</feature>
<dbReference type="CDD" id="cd18578">
    <property type="entry name" value="ABC_6TM_Pgp_ABCB1_D2_like"/>
    <property type="match status" value="1"/>
</dbReference>
<dbReference type="GO" id="GO:0015421">
    <property type="term" value="F:ABC-type oligopeptide transporter activity"/>
    <property type="evidence" value="ECO:0007669"/>
    <property type="project" value="TreeGrafter"/>
</dbReference>
<protein>
    <submittedName>
        <fullName evidence="15">Sophorolipid transporter</fullName>
    </submittedName>
</protein>
<dbReference type="SMART" id="SM00382">
    <property type="entry name" value="AAA"/>
    <property type="match status" value="2"/>
</dbReference>
<dbReference type="GO" id="GO:0005743">
    <property type="term" value="C:mitochondrial inner membrane"/>
    <property type="evidence" value="ECO:0007669"/>
    <property type="project" value="TreeGrafter"/>
</dbReference>
<dbReference type="GO" id="GO:0016887">
    <property type="term" value="F:ATP hydrolysis activity"/>
    <property type="evidence" value="ECO:0007669"/>
    <property type="project" value="InterPro"/>
</dbReference>
<dbReference type="SUPFAM" id="SSF52540">
    <property type="entry name" value="P-loop containing nucleoside triphosphate hydrolases"/>
    <property type="match status" value="2"/>
</dbReference>
<dbReference type="CDD" id="cd18577">
    <property type="entry name" value="ABC_6TM_Pgp_ABCB1_D1_like"/>
    <property type="match status" value="1"/>
</dbReference>
<dbReference type="Gene3D" id="3.40.50.300">
    <property type="entry name" value="P-loop containing nucleotide triphosphate hydrolases"/>
    <property type="match status" value="2"/>
</dbReference>
<accession>A0AAF1BP21</accession>
<feature type="compositionally biased region" description="Basic residues" evidence="11">
    <location>
        <begin position="88"/>
        <end position="97"/>
    </location>
</feature>
<name>A0AAF1BP21_9TREE</name>
<dbReference type="InterPro" id="IPR017871">
    <property type="entry name" value="ABC_transporter-like_CS"/>
</dbReference>
<dbReference type="RefSeq" id="XP_062624795.1">
    <property type="nucleotide sequence ID" value="XM_062768811.1"/>
</dbReference>
<sequence>MAAHDPNPNPSDVSPPATFTTLTGTSSKEKADDIELGPVHSDSQLNVPDVVHSRSRSTAASSLDNDDKVPSPPAAPSTTVTAATGSEKKKKRFAFGKKRAEDKDGKEAKDDNIPKPVGFFRLFRFATKFELTLNFIGLVLAAAAGATQPLMTLIFGRLTTAFNVFAVVLLTIEKEGMTPANAARLADAKKTLKKDAGDNALYLMAIGLGLFVCTYAYMLIWNWTSEKQSKRMREVYLRSVLRQEIAYFDDLGPGEIATRIQSDCHLVQVSISEKIPIALSFLATFITGFALAYARSPRLAGALTSILPVIIITGSMMFITMTKFTTKSLSHVGKAGTLAEEVVSSIRTVHAFGTGQTLGDRFDEEIELSRKAGIKGSAIEGTGLSVMFFSIYAAYALAFVYGGVLVAQGKADVGIVINVFMAILIGSFSMAMISPELQAVSKGQAAAAKLFETIDRVPAIDSADPSGLKPDQVEGSLAFKDVVFHYPSRPNVPILKGLTVNFEAGKTIALVGASGSGKSTVIQLLERFYDPISGSVSLDGRNIKELNLKWYRRQIGLVSQEPTLFATTVRGNVEHGLIGSKWENASDAERFELVKKACINANADSFISKLPEGYDTIVGERGMLLSGGQKQRIAIARAIVSDPRILLLDEATSALDGLSERVVQDALDKASIGRTTVVIAHRLATIKDADRILVMGEGEIIEEGTHYSLLADENGAYAKLVSNQKLSQQAADHLPADVEAVDDDEVFVPGPASPLASPRDEKQLKLTRSITGRSIASQILEQQRLKREEIDKRRDKIPFMKLFIRLLKLNREYWVAYVLGTLGAIASGLVYPALAILFGKIINDFTIQDPQELKRSLNHKALFYFIVAIIAAIVIWFQNTCFSRTGWELSAKLRKQSFRAVMRHDIEWFDDEKHTTGGITSNLADHPQKVQGLFGVTLGSIIQSCATLLGGIIIGLCYGPLLALIAIACIPLVISSGYIRLRVVVQKEAKTKKWHAASAQLASEAAGAVRTVASLTREDDIDRIYSKSLETPMKISNKTAIWSQMLYAASQGISFLVIALVFYVGALWLIDGRYNQATFFTTLTAVLFAAIQAGNVFTFVPDASQANSASRSIFELLDDDTEIDALSPDGIILDPSKVVGNVRLHNIHFRYPSRPSVRVLRNLTVDIPAGKYVALVGPSGCGKSTTVQMLERFYDPQSGSVTLDGTDIREINVASYRSQLALVSQEPTLYAGSIRFNILLGAAKPQEEVTEDELIAACKDANIYDFIMSLPDGFDTDVGGKGSQLSGGQKQRIAIARALIRNPKVLLLDEATAALDSTSERVVQAALDNASKGRTVVAIAHRLSTIQNADIIYFISDGAVLEKGTHSELIAKGGAYAELVHMQNLSRIQ</sequence>
<keyword evidence="10" id="KW-0325">Glycoprotein</keyword>
<dbReference type="CDD" id="cd03249">
    <property type="entry name" value="ABC_MTABC3_MDL1_MDL2"/>
    <property type="match status" value="2"/>
</dbReference>
<evidence type="ECO:0000256" key="10">
    <source>
        <dbReference type="ARBA" id="ARBA00023180"/>
    </source>
</evidence>
<evidence type="ECO:0000256" key="2">
    <source>
        <dbReference type="ARBA" id="ARBA00007577"/>
    </source>
</evidence>
<feature type="transmembrane region" description="Helical" evidence="12">
    <location>
        <begin position="200"/>
        <end position="223"/>
    </location>
</feature>
<keyword evidence="4 12" id="KW-0812">Transmembrane</keyword>
<dbReference type="FunFam" id="1.20.1560.10:FF:000102">
    <property type="entry name" value="ABC multidrug transporter Mdr1"/>
    <property type="match status" value="1"/>
</dbReference>
<feature type="transmembrane region" description="Helical" evidence="12">
    <location>
        <begin position="1076"/>
        <end position="1100"/>
    </location>
</feature>
<keyword evidence="7" id="KW-0067">ATP-binding</keyword>
<dbReference type="SUPFAM" id="SSF90123">
    <property type="entry name" value="ABC transporter transmembrane region"/>
    <property type="match status" value="2"/>
</dbReference>
<feature type="transmembrane region" description="Helical" evidence="12">
    <location>
        <begin position="814"/>
        <end position="842"/>
    </location>
</feature>
<evidence type="ECO:0000256" key="12">
    <source>
        <dbReference type="SAM" id="Phobius"/>
    </source>
</evidence>
<feature type="domain" description="ABC transporter" evidence="13">
    <location>
        <begin position="477"/>
        <end position="722"/>
    </location>
</feature>
<proteinExistence type="inferred from homology"/>
<keyword evidence="16" id="KW-1185">Reference proteome</keyword>
<comment type="subcellular location">
    <subcellularLocation>
        <location evidence="1">Cell membrane</location>
        <topology evidence="1">Multi-pass membrane protein</topology>
    </subcellularLocation>
</comment>
<evidence type="ECO:0000256" key="3">
    <source>
        <dbReference type="ARBA" id="ARBA00022448"/>
    </source>
</evidence>
<evidence type="ECO:0000256" key="11">
    <source>
        <dbReference type="SAM" id="MobiDB-lite"/>
    </source>
</evidence>
<dbReference type="InterPro" id="IPR036640">
    <property type="entry name" value="ABC1_TM_sf"/>
</dbReference>
<feature type="compositionally biased region" description="Basic and acidic residues" evidence="11">
    <location>
        <begin position="98"/>
        <end position="110"/>
    </location>
</feature>
<evidence type="ECO:0000256" key="8">
    <source>
        <dbReference type="ARBA" id="ARBA00022989"/>
    </source>
</evidence>
<dbReference type="Proteomes" id="UP000827549">
    <property type="component" value="Chromosome 2"/>
</dbReference>
<feature type="transmembrane region" description="Helical" evidence="12">
    <location>
        <begin position="961"/>
        <end position="981"/>
    </location>
</feature>
<dbReference type="Gene3D" id="1.20.1560.10">
    <property type="entry name" value="ABC transporter type 1, transmembrane domain"/>
    <property type="match status" value="1"/>
</dbReference>
<feature type="transmembrane region" description="Helical" evidence="12">
    <location>
        <begin position="384"/>
        <end position="407"/>
    </location>
</feature>
<keyword evidence="6" id="KW-0547">Nucleotide-binding</keyword>
<evidence type="ECO:0000259" key="14">
    <source>
        <dbReference type="PROSITE" id="PS50929"/>
    </source>
</evidence>
<keyword evidence="8 12" id="KW-1133">Transmembrane helix</keyword>
<evidence type="ECO:0000256" key="7">
    <source>
        <dbReference type="ARBA" id="ARBA00022840"/>
    </source>
</evidence>
<evidence type="ECO:0000313" key="16">
    <source>
        <dbReference type="Proteomes" id="UP000827549"/>
    </source>
</evidence>
<dbReference type="Pfam" id="PF00005">
    <property type="entry name" value="ABC_tran"/>
    <property type="match status" value="2"/>
</dbReference>
<dbReference type="InterPro" id="IPR003439">
    <property type="entry name" value="ABC_transporter-like_ATP-bd"/>
</dbReference>
<dbReference type="InterPro" id="IPR003593">
    <property type="entry name" value="AAA+_ATPase"/>
</dbReference>
<feature type="region of interest" description="Disordered" evidence="11">
    <location>
        <begin position="1"/>
        <end position="110"/>
    </location>
</feature>
<keyword evidence="3" id="KW-0813">Transport</keyword>
<dbReference type="PANTHER" id="PTHR43394:SF27">
    <property type="entry name" value="ATP-DEPENDENT TRANSLOCASE ABCB1-LIKE"/>
    <property type="match status" value="1"/>
</dbReference>
<evidence type="ECO:0000313" key="15">
    <source>
        <dbReference type="EMBL" id="WOO78763.1"/>
    </source>
</evidence>
<dbReference type="Pfam" id="PF00664">
    <property type="entry name" value="ABC_membrane"/>
    <property type="match status" value="2"/>
</dbReference>
<dbReference type="InterPro" id="IPR027417">
    <property type="entry name" value="P-loop_NTPase"/>
</dbReference>
<comment type="similarity">
    <text evidence="2">Belongs to the ABC transporter superfamily. ABCB family. Multidrug resistance exporter (TC 3.A.1.201) subfamily.</text>
</comment>
<organism evidence="15 16">
    <name type="scientific">Vanrija pseudolonga</name>
    <dbReference type="NCBI Taxonomy" id="143232"/>
    <lineage>
        <taxon>Eukaryota</taxon>
        <taxon>Fungi</taxon>
        <taxon>Dikarya</taxon>
        <taxon>Basidiomycota</taxon>
        <taxon>Agaricomycotina</taxon>
        <taxon>Tremellomycetes</taxon>
        <taxon>Trichosporonales</taxon>
        <taxon>Trichosporonaceae</taxon>
        <taxon>Vanrija</taxon>
    </lineage>
</organism>
<dbReference type="InterPro" id="IPR011527">
    <property type="entry name" value="ABC1_TM_dom"/>
</dbReference>
<feature type="transmembrane region" description="Helical" evidence="12">
    <location>
        <begin position="933"/>
        <end position="955"/>
    </location>
</feature>
<dbReference type="GO" id="GO:0005524">
    <property type="term" value="F:ATP binding"/>
    <property type="evidence" value="ECO:0007669"/>
    <property type="project" value="UniProtKB-KW"/>
</dbReference>